<dbReference type="Gene3D" id="3.40.50.150">
    <property type="entry name" value="Vaccinia Virus protein VP39"/>
    <property type="match status" value="1"/>
</dbReference>
<dbReference type="OrthoDB" id="93530at2157"/>
<dbReference type="REBASE" id="490251">
    <property type="entry name" value="M.MspCANORF555P"/>
</dbReference>
<evidence type="ECO:0000256" key="3">
    <source>
        <dbReference type="ARBA" id="ARBA00022679"/>
    </source>
</evidence>
<evidence type="ECO:0000259" key="6">
    <source>
        <dbReference type="Pfam" id="PF06634"/>
    </source>
</evidence>
<proteinExistence type="predicted"/>
<evidence type="ECO:0000256" key="4">
    <source>
        <dbReference type="ARBA" id="ARBA00022691"/>
    </source>
</evidence>
<gene>
    <name evidence="7" type="ORF">HYG87_00555</name>
</gene>
<dbReference type="InterPro" id="IPR002052">
    <property type="entry name" value="DNA_methylase_N6_adenine_CS"/>
</dbReference>
<dbReference type="InterPro" id="IPR009537">
    <property type="entry name" value="DUF1156"/>
</dbReference>
<keyword evidence="2" id="KW-0489">Methyltransferase</keyword>
<dbReference type="KEGG" id="meme:HYG87_00555"/>
<dbReference type="RefSeq" id="WP_211533302.1">
    <property type="nucleotide sequence ID" value="NZ_CP058560.1"/>
</dbReference>
<evidence type="ECO:0000256" key="5">
    <source>
        <dbReference type="ARBA" id="ARBA00047942"/>
    </source>
</evidence>
<sequence length="836" mass="96220">MEEKRTLIETFLPVEEISAEAKKEKLGNAKPARSMLHYWWTRKPLIASRATVLGALLPENYDINDFKKLLYLNKDKRSHNYNLKKSEYEKIRKYSYELWDTESPTIMDPFAGGGSIPFEALRMGCNVIANDYNPVSYLILKGSLEFPLKYKEKLLKDVSDGLKWIFDKSYNELKDFYPKYENKDVAAYIHAWVVKCPDCGLKNPLVGQWSLSRKKKIFLDPYIEGNIVKFKIKTGDAVPDGTVKRGNAKCIKCGNVIKNDIIKKEIFENNEEILLALVLLDKNGKSYVLPDKTNIDALEESKKFLEKHWDLLIKEDLIPLEEMPEGEVPTYRYLKYWYRILNPRQLILFSSLIRYIRLYSSNLNKDDEYKRAVIISMSFILGKHIDYNCRSTSWHRLNQQIAHALTTRRPSMFWDHSEVNPFVKSSGTLIGMINDINKALKYSVEKLESNTNILIENKSITELELNTPIIVTDPPYFDDVQYAELSEFFYVFEKRALKNIIKLPLEIQKSEDLSVGKKRSKDVFEHLFNVSCQKMNSLLTENGILIMYFAHSSVKAWDFVVNSLRTAKFRITATWPIHTENPNNPLSRGNASIMSSIVIVARKRKEDKTGYIEEIKGDVEEHLKARLQEFWDYGLRGADITVSAMGATLDILTQYSEIKSYTGEMTVKDILELVEIYVVEYILEKFLKNSESLDSPTRFYTYCRLSELDGMSFDTANLISKSLSIDLKLLESSGNISSITKGSKKGIKILKFDEREDIEVKNLIDAVQLGMLAYDKGGMREFESVLADIPYSQGEIFNILESFQHLESGDPEKQIALQILGKSADLIPEKGQTTFD</sequence>
<dbReference type="EC" id="2.1.1.72" evidence="1"/>
<dbReference type="Proteomes" id="UP000681041">
    <property type="component" value="Chromosome"/>
</dbReference>
<evidence type="ECO:0000256" key="2">
    <source>
        <dbReference type="ARBA" id="ARBA00022603"/>
    </source>
</evidence>
<evidence type="ECO:0000313" key="8">
    <source>
        <dbReference type="Proteomes" id="UP000681041"/>
    </source>
</evidence>
<name>A0A8T8K385_9EURY</name>
<keyword evidence="3" id="KW-0808">Transferase</keyword>
<dbReference type="GO" id="GO:0003676">
    <property type="term" value="F:nucleic acid binding"/>
    <property type="evidence" value="ECO:0007669"/>
    <property type="project" value="InterPro"/>
</dbReference>
<dbReference type="AlphaFoldDB" id="A0A8T8K385"/>
<dbReference type="GO" id="GO:0009007">
    <property type="term" value="F:site-specific DNA-methyltransferase (adenine-specific) activity"/>
    <property type="evidence" value="ECO:0007669"/>
    <property type="project" value="UniProtKB-EC"/>
</dbReference>
<dbReference type="EMBL" id="CP058560">
    <property type="protein sequence ID" value="QUH22359.1"/>
    <property type="molecule type" value="Genomic_DNA"/>
</dbReference>
<reference evidence="7" key="1">
    <citation type="submission" date="2020-07" db="EMBL/GenBank/DDBJ databases">
        <title>Methanobacterium. sp. MethCan genome.</title>
        <authorList>
            <person name="Postec A."/>
            <person name="Quemeneur M."/>
        </authorList>
    </citation>
    <scope>NUCLEOTIDE SEQUENCE</scope>
    <source>
        <strain evidence="7">MethCAN</strain>
    </source>
</reference>
<keyword evidence="8" id="KW-1185">Reference proteome</keyword>
<dbReference type="PROSITE" id="PS00092">
    <property type="entry name" value="N6_MTASE"/>
    <property type="match status" value="1"/>
</dbReference>
<accession>A0A8T8K385</accession>
<dbReference type="Pfam" id="PF06634">
    <property type="entry name" value="DUF1156"/>
    <property type="match status" value="1"/>
</dbReference>
<feature type="domain" description="DUF1156" evidence="6">
    <location>
        <begin position="12"/>
        <end position="65"/>
    </location>
</feature>
<dbReference type="GO" id="GO:0032259">
    <property type="term" value="P:methylation"/>
    <property type="evidence" value="ECO:0007669"/>
    <property type="project" value="UniProtKB-KW"/>
</dbReference>
<dbReference type="GO" id="GO:0009307">
    <property type="term" value="P:DNA restriction-modification system"/>
    <property type="evidence" value="ECO:0007669"/>
    <property type="project" value="InterPro"/>
</dbReference>
<comment type="catalytic activity">
    <reaction evidence="5">
        <text>a 2'-deoxyadenosine in DNA + S-adenosyl-L-methionine = an N(6)-methyl-2'-deoxyadenosine in DNA + S-adenosyl-L-homocysteine + H(+)</text>
        <dbReference type="Rhea" id="RHEA:15197"/>
        <dbReference type="Rhea" id="RHEA-COMP:12418"/>
        <dbReference type="Rhea" id="RHEA-COMP:12419"/>
        <dbReference type="ChEBI" id="CHEBI:15378"/>
        <dbReference type="ChEBI" id="CHEBI:57856"/>
        <dbReference type="ChEBI" id="CHEBI:59789"/>
        <dbReference type="ChEBI" id="CHEBI:90615"/>
        <dbReference type="ChEBI" id="CHEBI:90616"/>
        <dbReference type="EC" id="2.1.1.72"/>
    </reaction>
</comment>
<dbReference type="GeneID" id="64819209"/>
<protein>
    <recommendedName>
        <fullName evidence="1">site-specific DNA-methyltransferase (adenine-specific)</fullName>
        <ecNumber evidence="1">2.1.1.72</ecNumber>
    </recommendedName>
</protein>
<dbReference type="Pfam" id="PF02086">
    <property type="entry name" value="MethyltransfD12"/>
    <property type="match status" value="1"/>
</dbReference>
<keyword evidence="4" id="KW-0949">S-adenosyl-L-methionine</keyword>
<dbReference type="InterPro" id="IPR012327">
    <property type="entry name" value="MeTrfase_D12"/>
</dbReference>
<dbReference type="SUPFAM" id="SSF53335">
    <property type="entry name" value="S-adenosyl-L-methionine-dependent methyltransferases"/>
    <property type="match status" value="2"/>
</dbReference>
<dbReference type="InterPro" id="IPR029063">
    <property type="entry name" value="SAM-dependent_MTases_sf"/>
</dbReference>
<organism evidence="7 8">
    <name type="scientific">Methanobacterium alkalithermotolerans</name>
    <dbReference type="NCBI Taxonomy" id="2731220"/>
    <lineage>
        <taxon>Archaea</taxon>
        <taxon>Methanobacteriati</taxon>
        <taxon>Methanobacteriota</taxon>
        <taxon>Methanomada group</taxon>
        <taxon>Methanobacteria</taxon>
        <taxon>Methanobacteriales</taxon>
        <taxon>Methanobacteriaceae</taxon>
        <taxon>Methanobacterium</taxon>
    </lineage>
</organism>
<evidence type="ECO:0000256" key="1">
    <source>
        <dbReference type="ARBA" id="ARBA00011900"/>
    </source>
</evidence>
<evidence type="ECO:0000313" key="7">
    <source>
        <dbReference type="EMBL" id="QUH22359.1"/>
    </source>
</evidence>